<evidence type="ECO:0000256" key="9">
    <source>
        <dbReference type="ARBA" id="ARBA00023242"/>
    </source>
</evidence>
<dbReference type="GO" id="GO:1990837">
    <property type="term" value="F:sequence-specific double-stranded DNA binding"/>
    <property type="evidence" value="ECO:0007669"/>
    <property type="project" value="TreeGrafter"/>
</dbReference>
<dbReference type="PROSITE" id="PS50071">
    <property type="entry name" value="HOMEOBOX_2"/>
    <property type="match status" value="1"/>
</dbReference>
<feature type="DNA-binding region" description="Homeobox" evidence="11">
    <location>
        <begin position="68"/>
        <end position="121"/>
    </location>
</feature>
<evidence type="ECO:0000313" key="16">
    <source>
        <dbReference type="Proteomes" id="UP001152320"/>
    </source>
</evidence>
<reference evidence="15" key="1">
    <citation type="submission" date="2021-10" db="EMBL/GenBank/DDBJ databases">
        <title>Tropical sea cucumber genome reveals ecological adaptation and Cuvierian tubules defense mechanism.</title>
        <authorList>
            <person name="Chen T."/>
        </authorList>
    </citation>
    <scope>NUCLEOTIDE SEQUENCE</scope>
    <source>
        <strain evidence="15">Nanhai2018</strain>
        <tissue evidence="15">Muscle</tissue>
    </source>
</reference>
<evidence type="ECO:0000256" key="4">
    <source>
        <dbReference type="ARBA" id="ARBA00022902"/>
    </source>
</evidence>
<evidence type="ECO:0000256" key="11">
    <source>
        <dbReference type="PROSITE-ProRule" id="PRU00108"/>
    </source>
</evidence>
<feature type="region of interest" description="Disordered" evidence="13">
    <location>
        <begin position="119"/>
        <end position="150"/>
    </location>
</feature>
<evidence type="ECO:0000256" key="12">
    <source>
        <dbReference type="RuleBase" id="RU000682"/>
    </source>
</evidence>
<dbReference type="GO" id="GO:0005634">
    <property type="term" value="C:nucleus"/>
    <property type="evidence" value="ECO:0007669"/>
    <property type="project" value="UniProtKB-SubCell"/>
</dbReference>
<comment type="subcellular location">
    <subcellularLocation>
        <location evidence="1 11 12">Nucleus</location>
    </subcellularLocation>
</comment>
<keyword evidence="2" id="KW-0217">Developmental protein</keyword>
<dbReference type="Gene3D" id="1.10.10.60">
    <property type="entry name" value="Homeodomain-like"/>
    <property type="match status" value="1"/>
</dbReference>
<dbReference type="PANTHER" id="PTHR46799">
    <property type="entry name" value="HOMEOBOX PROTEIN UNC-4 HOMOLOG"/>
    <property type="match status" value="1"/>
</dbReference>
<organism evidence="15 16">
    <name type="scientific">Holothuria leucospilota</name>
    <name type="common">Black long sea cucumber</name>
    <name type="synonym">Mertensiothuria leucospilota</name>
    <dbReference type="NCBI Taxonomy" id="206669"/>
    <lineage>
        <taxon>Eukaryota</taxon>
        <taxon>Metazoa</taxon>
        <taxon>Echinodermata</taxon>
        <taxon>Eleutherozoa</taxon>
        <taxon>Echinozoa</taxon>
        <taxon>Holothuroidea</taxon>
        <taxon>Aspidochirotacea</taxon>
        <taxon>Aspidochirotida</taxon>
        <taxon>Holothuriidae</taxon>
        <taxon>Holothuria</taxon>
    </lineage>
</organism>
<dbReference type="GO" id="GO:0007399">
    <property type="term" value="P:nervous system development"/>
    <property type="evidence" value="ECO:0007669"/>
    <property type="project" value="UniProtKB-KW"/>
</dbReference>
<dbReference type="InterPro" id="IPR001356">
    <property type="entry name" value="HD"/>
</dbReference>
<dbReference type="PANTHER" id="PTHR46799:SF1">
    <property type="entry name" value="HOMEOBOX PROTEIN UNC-4 HOMOLOG"/>
    <property type="match status" value="1"/>
</dbReference>
<name>A0A9Q1C2X3_HOLLE</name>
<keyword evidence="16" id="KW-1185">Reference proteome</keyword>
<keyword evidence="4" id="KW-0524">Neurogenesis</keyword>
<evidence type="ECO:0000313" key="15">
    <source>
        <dbReference type="EMBL" id="KAJ8037622.1"/>
    </source>
</evidence>
<keyword evidence="7 11" id="KW-0371">Homeobox</keyword>
<evidence type="ECO:0000256" key="1">
    <source>
        <dbReference type="ARBA" id="ARBA00004123"/>
    </source>
</evidence>
<evidence type="ECO:0000256" key="8">
    <source>
        <dbReference type="ARBA" id="ARBA00023163"/>
    </source>
</evidence>
<dbReference type="EMBL" id="JAIZAY010000008">
    <property type="protein sequence ID" value="KAJ8037622.1"/>
    <property type="molecule type" value="Genomic_DNA"/>
</dbReference>
<comment type="caution">
    <text evidence="15">The sequence shown here is derived from an EMBL/GenBank/DDBJ whole genome shotgun (WGS) entry which is preliminary data.</text>
</comment>
<sequence>MVLPPPVALPAETGRSFAASPTSSATGGEELGLRLRMGSEERPDAEKTEDDTSAKCDDKDDNEGGTKRRRSRTNFNGWQLEELERAFNDSHYPDVFTREALAMRLDLVWFQNRRAKWRKKENTKKGPGRPAHNAQLTVCSGEPISPDEIERRERLKLEKKLKRQREKTLKATHSSKSQKKGTNEKRHDLSSDKYKVPSGDSGFKKRDDGGCRPSSMNMNNQRCFYGDYIDKNLWKEMPVFKDHMAFDSAVKNSKYPFLSQMPPFCAMDDTEVRCGKTARDSFSIDNLLSNSATDLNREQKLMTSLWFNGFTGLYPSVPPPLPWNALTALSMAQQQRIMAGHFARIFWPSVAAPIGILDPGLNRKNMSVEALRRRAEEHKEAIFKDHGSPISSPEPRENKSPTSTA</sequence>
<feature type="compositionally biased region" description="Basic and acidic residues" evidence="13">
    <location>
        <begin position="181"/>
        <end position="195"/>
    </location>
</feature>
<dbReference type="InterPro" id="IPR009057">
    <property type="entry name" value="Homeodomain-like_sf"/>
</dbReference>
<keyword evidence="9 11" id="KW-0539">Nucleus</keyword>
<evidence type="ECO:0000259" key="14">
    <source>
        <dbReference type="PROSITE" id="PS50071"/>
    </source>
</evidence>
<dbReference type="SUPFAM" id="SSF46689">
    <property type="entry name" value="Homeodomain-like"/>
    <property type="match status" value="1"/>
</dbReference>
<dbReference type="CDD" id="cd00086">
    <property type="entry name" value="homeodomain"/>
    <property type="match status" value="1"/>
</dbReference>
<evidence type="ECO:0000256" key="7">
    <source>
        <dbReference type="ARBA" id="ARBA00023155"/>
    </source>
</evidence>
<evidence type="ECO:0000256" key="2">
    <source>
        <dbReference type="ARBA" id="ARBA00022473"/>
    </source>
</evidence>
<dbReference type="Proteomes" id="UP001152320">
    <property type="component" value="Chromosome 8"/>
</dbReference>
<feature type="compositionally biased region" description="Basic and acidic residues" evidence="13">
    <location>
        <begin position="377"/>
        <end position="387"/>
    </location>
</feature>
<keyword evidence="6 11" id="KW-0238">DNA-binding</keyword>
<dbReference type="FunFam" id="1.10.10.60:FF:000679">
    <property type="entry name" value="Homeobox protein aristaless"/>
    <property type="match status" value="1"/>
</dbReference>
<feature type="region of interest" description="Disordered" evidence="13">
    <location>
        <begin position="1"/>
        <end position="74"/>
    </location>
</feature>
<dbReference type="GO" id="GO:0030154">
    <property type="term" value="P:cell differentiation"/>
    <property type="evidence" value="ECO:0007669"/>
    <property type="project" value="UniProtKB-KW"/>
</dbReference>
<dbReference type="SMART" id="SM00389">
    <property type="entry name" value="HOX"/>
    <property type="match status" value="1"/>
</dbReference>
<evidence type="ECO:0000256" key="10">
    <source>
        <dbReference type="ARBA" id="ARBA00038351"/>
    </source>
</evidence>
<dbReference type="Pfam" id="PF00046">
    <property type="entry name" value="Homeodomain"/>
    <property type="match status" value="1"/>
</dbReference>
<feature type="domain" description="Homeobox" evidence="14">
    <location>
        <begin position="66"/>
        <end position="120"/>
    </location>
</feature>
<feature type="compositionally biased region" description="Basic and acidic residues" evidence="13">
    <location>
        <begin position="31"/>
        <end position="66"/>
    </location>
</feature>
<evidence type="ECO:0000256" key="3">
    <source>
        <dbReference type="ARBA" id="ARBA00022782"/>
    </source>
</evidence>
<protein>
    <submittedName>
        <fullName evidence="15">Homeobox protein unc-4-like</fullName>
    </submittedName>
</protein>
<keyword evidence="8" id="KW-0804">Transcription</keyword>
<feature type="region of interest" description="Disordered" evidence="13">
    <location>
        <begin position="377"/>
        <end position="405"/>
    </location>
</feature>
<keyword evidence="5" id="KW-0805">Transcription regulation</keyword>
<comment type="similarity">
    <text evidence="10">Belongs to the paired homeobox family. Unc-4 subfamily.</text>
</comment>
<evidence type="ECO:0000256" key="6">
    <source>
        <dbReference type="ARBA" id="ARBA00023125"/>
    </source>
</evidence>
<feature type="region of interest" description="Disordered" evidence="13">
    <location>
        <begin position="162"/>
        <end position="213"/>
    </location>
</feature>
<dbReference type="GO" id="GO:0010468">
    <property type="term" value="P:regulation of gene expression"/>
    <property type="evidence" value="ECO:0007669"/>
    <property type="project" value="TreeGrafter"/>
</dbReference>
<dbReference type="OrthoDB" id="6159439at2759"/>
<gene>
    <name evidence="15" type="ORF">HOLleu_18488</name>
</gene>
<accession>A0A9Q1C2X3</accession>
<proteinExistence type="inferred from homology"/>
<evidence type="ECO:0000256" key="5">
    <source>
        <dbReference type="ARBA" id="ARBA00023015"/>
    </source>
</evidence>
<keyword evidence="3" id="KW-0221">Differentiation</keyword>
<evidence type="ECO:0000256" key="13">
    <source>
        <dbReference type="SAM" id="MobiDB-lite"/>
    </source>
</evidence>
<dbReference type="AlphaFoldDB" id="A0A9Q1C2X3"/>